<dbReference type="GO" id="GO:0016020">
    <property type="term" value="C:membrane"/>
    <property type="evidence" value="ECO:0007669"/>
    <property type="project" value="TreeGrafter"/>
</dbReference>
<sequence>MKKLTANFKTKKMLAFFMALVMALTAFPLYAFATVESGTNAGAHGTVEGNPFTPGEPSQMFRIPNLVTLDDGTLVAQADARWNGGMDGGGNDSMVAVSTNNGATWDWQMLTYYPDNGDVFDPSSTSICDSALATDGKNVYSLSTFFPAGVALNSSSANNRPVSDKAFDSQGRLLLQKSGESGFNYYLGTFSSDDESGRAQIYQSNGTPVSGYTVDHDFYLYNNGSKTNETLFYSDCEFQTVKTTFLVFRTSADGGRTWSPMKLLNVKNSGEQFYGVGPGRGAALPDGTIIFGCYSWNGSESSQASSFIYSKDGGQTWQRMENVPQLMIWLPYGRWTSECQPVILDDGTVRLFMRNARPRINYIDAVWNGERYVWNGDPVSLDLDVYGEDFTITENNQYSVIPYSKQVLYNGNYYKVLIVSHANGGGSSRSNGTLTFLLMDSNNQFVAATQTQLWTGFFGYSCLTEMPGGQVAILFENVEDPATITFSIIDDLEATSGFTIPDLARTYNVAMIKNDQQTFSVSTNEFTNTNPAVASPQFEVNYSSTANTGTDSSFSGQPVMLTDALYTFTQTSNNMWYIASQGVYLTIGEDNQPSTKDRAPVKVLNPENGFFQFVDELNEALYMYRSGGNIGMFDQTTAYDAELGENSGGAPDADREGTLFRLFRPTNPGEESGDYDPVPGYKEVDRVVDGGKYLIGCDIGGSFYFLYPSYQPDNVYTHTVKGNADYVEDGFDMIVTAHQAGTTTIAVGLDTYNIEVSDFSREISGVVSYDPVIYTHAGTVGIQESDIVSFGSNISDGSSEGEKITNYTVKDGFTIISIDAVDSANNQPLENTDITPQPNAEDASAGHLSGILPLANNSTYNSFESGTYATLKTTVREESTGLIWTQTDRLYVASNPVPGHVITGNRTTENEGFWAYYNLPLATYLLAEGSYGNTNLSYDYFGGRYYVGNATSLFPSDRIMSFNGNESGNAAHVSVFHDQDNNNLFKAAGVYSHYWDNNNNGSKEWFNLEDQYIDNTTIAYYYYDKSSPKNEGVTADPSDPNQFSVQISRMPVDTEYEADGNWDRSIVIGAPSGSGVRSRIEKLSGEGEIAYQEYQYGPQGKYYLPNPGDTEGLLALKRPATIQCTTTVQPNQTTSMRGIVRYQEGGEGKQVSSWNDMRLTFEIRMCDKTNERTPYDQSVASVEKSTWYTTSSWNNYMNALLIRQEYLNDYTLLTTSAERDYTAQEGDTYADYFTHEGEDTIDVAYRYLEPRADFDQLQQAIEDSTPAYDNGIVLEDGNNYTPDSYEALINAYENAQKIFTEPDYDTEDERNDTPGYVMTPDLGDPSAIMGPGVVDIIQSADHTDEEKDAYRLDVQERIDNLTDALRGALNGLAPAADDDVYVAAKDESEKIDMTAYEDNGAEIGHTIDTGDQAIYREYDGVNYVNLPSTSEGQAELDSHTTALLTNMNIGSGASSPQVKQFDVTYNLAVDGVEQPVTEPVEDPESTPNQGVGTRRYHYGETAHIDLTQYASDQYTVKMTVTSETGGKDATTYNAADFDYVIPILIQEDTEIKVEVYTNAVLTVKDYYGTVIGTAYIDPVDGTQVDVYGDAIRIGDVTVATVKENPKYTFTGWSVEDGSYQLTEATEISQYGSLNAGETHTFTVLSDAGTVNNRNSFATPYFNEKLNFEAPEGSVWTRVVGGQIYLASYDANFVNFSSNESVDYRAYSQSELSSLPAEIAQQISEDIPAVYGTGYFIKDESDVENNGRFTLSCDYSAPEGVTVLEAGIICSRTDDVSTDETLRKGQEGAYTVPANRIAHWNNNSTSSGTYTMTLNNSASGTYYMRAYVSYAKDYISDGEPGSISVPYVEYCERIFKCENGVVTAVN</sequence>
<feature type="signal peptide" evidence="4">
    <location>
        <begin position="1"/>
        <end position="33"/>
    </location>
</feature>
<dbReference type="GO" id="GO:0004308">
    <property type="term" value="F:exo-alpha-sialidase activity"/>
    <property type="evidence" value="ECO:0007669"/>
    <property type="project" value="UniProtKB-EC"/>
</dbReference>
<organism evidence="6 7">
    <name type="scientific">Candidatus Eubacterium faecale</name>
    <dbReference type="NCBI Taxonomy" id="2838568"/>
    <lineage>
        <taxon>Bacteria</taxon>
        <taxon>Bacillati</taxon>
        <taxon>Bacillota</taxon>
        <taxon>Clostridia</taxon>
        <taxon>Eubacteriales</taxon>
        <taxon>Eubacteriaceae</taxon>
        <taxon>Eubacterium</taxon>
    </lineage>
</organism>
<dbReference type="Proteomes" id="UP000823877">
    <property type="component" value="Unassembled WGS sequence"/>
</dbReference>
<feature type="domain" description="Sialidase" evidence="5">
    <location>
        <begin position="230"/>
        <end position="358"/>
    </location>
</feature>
<evidence type="ECO:0000313" key="6">
    <source>
        <dbReference type="EMBL" id="HJB75222.1"/>
    </source>
</evidence>
<dbReference type="GO" id="GO:0005737">
    <property type="term" value="C:cytoplasm"/>
    <property type="evidence" value="ECO:0007669"/>
    <property type="project" value="TreeGrafter"/>
</dbReference>
<evidence type="ECO:0000256" key="3">
    <source>
        <dbReference type="ARBA" id="ARBA00012733"/>
    </source>
</evidence>
<evidence type="ECO:0000256" key="1">
    <source>
        <dbReference type="ARBA" id="ARBA00000427"/>
    </source>
</evidence>
<dbReference type="InterPro" id="IPR026856">
    <property type="entry name" value="Sialidase_fam"/>
</dbReference>
<comment type="caution">
    <text evidence="6">The sequence shown here is derived from an EMBL/GenBank/DDBJ whole genome shotgun (WGS) entry which is preliminary data.</text>
</comment>
<dbReference type="EC" id="3.2.1.18" evidence="3"/>
<dbReference type="InterPro" id="IPR011040">
    <property type="entry name" value="Sialidase"/>
</dbReference>
<reference evidence="6" key="1">
    <citation type="journal article" date="2021" name="PeerJ">
        <title>Extensive microbial diversity within the chicken gut microbiome revealed by metagenomics and culture.</title>
        <authorList>
            <person name="Gilroy R."/>
            <person name="Ravi A."/>
            <person name="Getino M."/>
            <person name="Pursley I."/>
            <person name="Horton D.L."/>
            <person name="Alikhan N.F."/>
            <person name="Baker D."/>
            <person name="Gharbi K."/>
            <person name="Hall N."/>
            <person name="Watson M."/>
            <person name="Adriaenssens E.M."/>
            <person name="Foster-Nyarko E."/>
            <person name="Jarju S."/>
            <person name="Secka A."/>
            <person name="Antonio M."/>
            <person name="Oren A."/>
            <person name="Chaudhuri R.R."/>
            <person name="La Ragione R."/>
            <person name="Hildebrand F."/>
            <person name="Pallen M.J."/>
        </authorList>
    </citation>
    <scope>NUCLEOTIDE SEQUENCE</scope>
    <source>
        <strain evidence="6">CHK188-16595</strain>
    </source>
</reference>
<dbReference type="SUPFAM" id="SSF50939">
    <property type="entry name" value="Sialidases"/>
    <property type="match status" value="1"/>
</dbReference>
<gene>
    <name evidence="6" type="ORF">IAA37_06065</name>
</gene>
<proteinExistence type="inferred from homology"/>
<dbReference type="GO" id="GO:0009313">
    <property type="term" value="P:oligosaccharide catabolic process"/>
    <property type="evidence" value="ECO:0007669"/>
    <property type="project" value="TreeGrafter"/>
</dbReference>
<dbReference type="PANTHER" id="PTHR10628">
    <property type="entry name" value="SIALIDASE"/>
    <property type="match status" value="1"/>
</dbReference>
<comment type="similarity">
    <text evidence="2">Belongs to the glycosyl hydrolase 33 family.</text>
</comment>
<dbReference type="EMBL" id="DWXN01000012">
    <property type="protein sequence ID" value="HJB75222.1"/>
    <property type="molecule type" value="Genomic_DNA"/>
</dbReference>
<keyword evidence="6" id="KW-0378">Hydrolase</keyword>
<evidence type="ECO:0000256" key="2">
    <source>
        <dbReference type="ARBA" id="ARBA00009348"/>
    </source>
</evidence>
<dbReference type="InterPro" id="IPR023364">
    <property type="entry name" value="Trans_sialidase_dom3"/>
</dbReference>
<feature type="chain" id="PRO_5038854685" description="exo-alpha-sialidase" evidence="4">
    <location>
        <begin position="34"/>
        <end position="1865"/>
    </location>
</feature>
<evidence type="ECO:0000259" key="5">
    <source>
        <dbReference type="Pfam" id="PF13088"/>
    </source>
</evidence>
<evidence type="ECO:0000313" key="7">
    <source>
        <dbReference type="Proteomes" id="UP000823877"/>
    </source>
</evidence>
<evidence type="ECO:0000256" key="4">
    <source>
        <dbReference type="SAM" id="SignalP"/>
    </source>
</evidence>
<dbReference type="Pfam" id="PF13088">
    <property type="entry name" value="BNR_2"/>
    <property type="match status" value="1"/>
</dbReference>
<accession>A0A9D2S935</accession>
<dbReference type="Gene3D" id="2.120.10.10">
    <property type="match status" value="1"/>
</dbReference>
<dbReference type="GO" id="GO:0006689">
    <property type="term" value="P:ganglioside catabolic process"/>
    <property type="evidence" value="ECO:0007669"/>
    <property type="project" value="TreeGrafter"/>
</dbReference>
<comment type="catalytic activity">
    <reaction evidence="1">
        <text>Hydrolysis of alpha-(2-&gt;3)-, alpha-(2-&gt;6)-, alpha-(2-&gt;8)- glycosidic linkages of terminal sialic acid residues in oligosaccharides, glycoproteins, glycolipids, colominic acid and synthetic substrates.</text>
        <dbReference type="EC" id="3.2.1.18"/>
    </reaction>
</comment>
<protein>
    <recommendedName>
        <fullName evidence="3">exo-alpha-sialidase</fullName>
        <ecNumber evidence="3">3.2.1.18</ecNumber>
    </recommendedName>
</protein>
<dbReference type="PANTHER" id="PTHR10628:SF30">
    <property type="entry name" value="EXO-ALPHA-SIALIDASE"/>
    <property type="match status" value="1"/>
</dbReference>
<dbReference type="InterPro" id="IPR036278">
    <property type="entry name" value="Sialidase_sf"/>
</dbReference>
<dbReference type="Gene3D" id="2.40.220.10">
    <property type="entry name" value="Intramolecular Trans-sialidase, Domain 3"/>
    <property type="match status" value="1"/>
</dbReference>
<dbReference type="CDD" id="cd15482">
    <property type="entry name" value="Sialidase_non-viral"/>
    <property type="match status" value="1"/>
</dbReference>
<reference evidence="6" key="2">
    <citation type="submission" date="2021-04" db="EMBL/GenBank/DDBJ databases">
        <authorList>
            <person name="Gilroy R."/>
        </authorList>
    </citation>
    <scope>NUCLEOTIDE SEQUENCE</scope>
    <source>
        <strain evidence="6">CHK188-16595</strain>
    </source>
</reference>
<keyword evidence="4" id="KW-0732">Signal</keyword>
<name>A0A9D2S935_9FIRM</name>